<evidence type="ECO:0000313" key="3">
    <source>
        <dbReference type="Proteomes" id="UP000541421"/>
    </source>
</evidence>
<name>A0A7Y4LCL6_9BURK</name>
<evidence type="ECO:0000256" key="1">
    <source>
        <dbReference type="SAM" id="Phobius"/>
    </source>
</evidence>
<organism evidence="2 3">
    <name type="scientific">Pelistega europaea</name>
    <dbReference type="NCBI Taxonomy" id="106147"/>
    <lineage>
        <taxon>Bacteria</taxon>
        <taxon>Pseudomonadati</taxon>
        <taxon>Pseudomonadota</taxon>
        <taxon>Betaproteobacteria</taxon>
        <taxon>Burkholderiales</taxon>
        <taxon>Alcaligenaceae</taxon>
        <taxon>Pelistega</taxon>
    </lineage>
</organism>
<gene>
    <name evidence="2" type="ORF">HKX40_07465</name>
</gene>
<dbReference type="InterPro" id="IPR010699">
    <property type="entry name" value="DUF1275"/>
</dbReference>
<dbReference type="EMBL" id="JABGBO010000007">
    <property type="protein sequence ID" value="NOL49972.1"/>
    <property type="molecule type" value="Genomic_DNA"/>
</dbReference>
<keyword evidence="1" id="KW-0812">Transmembrane</keyword>
<dbReference type="Proteomes" id="UP000541421">
    <property type="component" value="Unassembled WGS sequence"/>
</dbReference>
<dbReference type="PANTHER" id="PTHR37314:SF4">
    <property type="entry name" value="UPF0700 TRANSMEMBRANE PROTEIN YOAK"/>
    <property type="match status" value="1"/>
</dbReference>
<accession>A0A7Y4LCL6</accession>
<dbReference type="PANTHER" id="PTHR37314">
    <property type="entry name" value="SLR0142 PROTEIN"/>
    <property type="match status" value="1"/>
</dbReference>
<reference evidence="2 3" key="1">
    <citation type="submission" date="2020-05" db="EMBL/GenBank/DDBJ databases">
        <authorList>
            <person name="Niu N."/>
        </authorList>
    </citation>
    <scope>NUCLEOTIDE SEQUENCE [LARGE SCALE GENOMIC DNA]</scope>
    <source>
        <strain evidence="2 3">LMG10982</strain>
    </source>
</reference>
<keyword evidence="1" id="KW-1133">Transmembrane helix</keyword>
<keyword evidence="1" id="KW-0472">Membrane</keyword>
<dbReference type="AlphaFoldDB" id="A0A7Y4LCL6"/>
<feature type="transmembrane region" description="Helical" evidence="1">
    <location>
        <begin position="223"/>
        <end position="242"/>
    </location>
</feature>
<protein>
    <submittedName>
        <fullName evidence="2">DUF1275 domain-containing protein</fullName>
    </submittedName>
</protein>
<feature type="transmembrane region" description="Helical" evidence="1">
    <location>
        <begin position="199"/>
        <end position="217"/>
    </location>
</feature>
<feature type="transmembrane region" description="Helical" evidence="1">
    <location>
        <begin position="100"/>
        <end position="120"/>
    </location>
</feature>
<feature type="transmembrane region" description="Helical" evidence="1">
    <location>
        <begin position="64"/>
        <end position="88"/>
    </location>
</feature>
<proteinExistence type="predicted"/>
<comment type="caution">
    <text evidence="2">The sequence shown here is derived from an EMBL/GenBank/DDBJ whole genome shotgun (WGS) entry which is preliminary data.</text>
</comment>
<evidence type="ECO:0000313" key="2">
    <source>
        <dbReference type="EMBL" id="NOL49972.1"/>
    </source>
</evidence>
<feature type="transmembrane region" description="Helical" evidence="1">
    <location>
        <begin position="20"/>
        <end position="44"/>
    </location>
</feature>
<feature type="transmembrane region" description="Helical" evidence="1">
    <location>
        <begin position="126"/>
        <end position="147"/>
    </location>
</feature>
<dbReference type="Pfam" id="PF06912">
    <property type="entry name" value="DUF1275"/>
    <property type="match status" value="1"/>
</dbReference>
<sequence length="308" mass="34082">MFFSYSRRLTGKVRTYSANAELACFLSFVAGAINAGGFLAVHQYTSHMSGIVSEMADMVALGDFSLVLWALGALMAFMAGSATTEIIINYTRHRYLQSEYALPIFVEAGALVFFGLLDGIHWHFEWLWTSLTVATLCYIMGLQNAIITDISQYALRSTHITGTVTDIGMELGKAFYWNRASRKDPSIQPVKSNKKKFKLLVQVLILFFIGGIVGAYGFKTFGFMFTCAIASILVYLALGPMIEDLKSLWAIFNDPPVVLEKTIEENNTDIPTLAEMAEAEELAEVEAQELETDELASAQEESSATLHK</sequence>
<dbReference type="RefSeq" id="WP_171588956.1">
    <property type="nucleotide sequence ID" value="NZ_JABGBO010000007.1"/>
</dbReference>
<keyword evidence="3" id="KW-1185">Reference proteome</keyword>